<dbReference type="GO" id="GO:0046872">
    <property type="term" value="F:metal ion binding"/>
    <property type="evidence" value="ECO:0007669"/>
    <property type="project" value="UniProtKB-KW"/>
</dbReference>
<dbReference type="GO" id="GO:0015689">
    <property type="term" value="P:molybdate ion transport"/>
    <property type="evidence" value="ECO:0007669"/>
    <property type="project" value="InterPro"/>
</dbReference>
<keyword evidence="9" id="KW-1185">Reference proteome</keyword>
<dbReference type="SUPFAM" id="SSF53850">
    <property type="entry name" value="Periplasmic binding protein-like II"/>
    <property type="match status" value="1"/>
</dbReference>
<dbReference type="InterPro" id="IPR005950">
    <property type="entry name" value="ModA"/>
</dbReference>
<feature type="binding site" evidence="6">
    <location>
        <position position="38"/>
    </location>
    <ligand>
        <name>molybdate</name>
        <dbReference type="ChEBI" id="CHEBI:36264"/>
    </ligand>
</feature>
<feature type="signal peptide" evidence="7">
    <location>
        <begin position="1"/>
        <end position="26"/>
    </location>
</feature>
<evidence type="ECO:0000256" key="3">
    <source>
        <dbReference type="ARBA" id="ARBA00022723"/>
    </source>
</evidence>
<evidence type="ECO:0000256" key="6">
    <source>
        <dbReference type="PIRSR" id="PIRSR004846-1"/>
    </source>
</evidence>
<dbReference type="AlphaFoldDB" id="A0A081B7M0"/>
<evidence type="ECO:0000256" key="7">
    <source>
        <dbReference type="SAM" id="SignalP"/>
    </source>
</evidence>
<dbReference type="FunFam" id="3.40.190.10:FF:000035">
    <property type="entry name" value="Molybdate ABC transporter substrate-binding protein"/>
    <property type="match status" value="1"/>
</dbReference>
<feature type="binding site" evidence="6">
    <location>
        <position position="178"/>
    </location>
    <ligand>
        <name>molybdate</name>
        <dbReference type="ChEBI" id="CHEBI:36264"/>
    </ligand>
</feature>
<dbReference type="Pfam" id="PF13531">
    <property type="entry name" value="SBP_bac_11"/>
    <property type="match status" value="1"/>
</dbReference>
<protein>
    <submittedName>
        <fullName evidence="8">Molybdate transporter periplasmic protein</fullName>
    </submittedName>
</protein>
<evidence type="ECO:0000256" key="2">
    <source>
        <dbReference type="ARBA" id="ARBA00022505"/>
    </source>
</evidence>
<evidence type="ECO:0000313" key="9">
    <source>
        <dbReference type="Proteomes" id="UP000028702"/>
    </source>
</evidence>
<accession>A0A081B7M0</accession>
<evidence type="ECO:0000313" key="8">
    <source>
        <dbReference type="EMBL" id="GAK44038.1"/>
    </source>
</evidence>
<dbReference type="PANTHER" id="PTHR30632:SF17">
    <property type="entry name" value="MOLYBDATE-BINDING PROTEIN MODA"/>
    <property type="match status" value="1"/>
</dbReference>
<dbReference type="PANTHER" id="PTHR30632">
    <property type="entry name" value="MOLYBDATE-BINDING PERIPLASMIC PROTEIN"/>
    <property type="match status" value="1"/>
</dbReference>
<dbReference type="EMBL" id="BBIO01000002">
    <property type="protein sequence ID" value="GAK44038.1"/>
    <property type="molecule type" value="Genomic_DNA"/>
</dbReference>
<comment type="caution">
    <text evidence="8">The sequence shown here is derived from an EMBL/GenBank/DDBJ whole genome shotgun (WGS) entry which is preliminary data.</text>
</comment>
<dbReference type="Proteomes" id="UP000028702">
    <property type="component" value="Unassembled WGS sequence"/>
</dbReference>
<dbReference type="Gene3D" id="3.40.190.10">
    <property type="entry name" value="Periplasmic binding protein-like II"/>
    <property type="match status" value="2"/>
</dbReference>
<reference evidence="8 9" key="1">
    <citation type="submission" date="2014-07" db="EMBL/GenBank/DDBJ databases">
        <title>Tepidicaulis marinum gen. nov., sp. nov., a novel marine bacterium denitrifying nitrate to nitrous oxide strictly under microaerobic conditions.</title>
        <authorList>
            <person name="Takeuchi M."/>
            <person name="Yamagishi T."/>
            <person name="Kamagata Y."/>
            <person name="Oshima K."/>
            <person name="Hattori M."/>
            <person name="Katayama T."/>
            <person name="Hanada S."/>
            <person name="Tamaki H."/>
            <person name="Marumo K."/>
            <person name="Maeda H."/>
            <person name="Nedachi M."/>
            <person name="Iwasaki W."/>
            <person name="Suwa Y."/>
            <person name="Sakata S."/>
        </authorList>
    </citation>
    <scope>NUCLEOTIDE SEQUENCE [LARGE SCALE GENOMIC DNA]</scope>
    <source>
        <strain evidence="8 9">MA2</strain>
    </source>
</reference>
<gene>
    <name evidence="8" type="ORF">M2A_0537</name>
</gene>
<dbReference type="InterPro" id="IPR050682">
    <property type="entry name" value="ModA/WtpA"/>
</dbReference>
<dbReference type="NCBIfam" id="NF007958">
    <property type="entry name" value="PRK10677.1"/>
    <property type="match status" value="1"/>
</dbReference>
<feature type="binding site" evidence="6">
    <location>
        <position position="151"/>
    </location>
    <ligand>
        <name>molybdate</name>
        <dbReference type="ChEBI" id="CHEBI:36264"/>
    </ligand>
</feature>
<evidence type="ECO:0000256" key="1">
    <source>
        <dbReference type="ARBA" id="ARBA00009175"/>
    </source>
</evidence>
<sequence>MTRRGTFLFGLLLALSLLTGAPAARAACEPMTIYAAASTTEAVKEIAGQFGIEEACAVTTVFAGSSTLARQIDQGAPAQLFLSANERWMDWLEARGHAVPQNRTPLLTNKLVLIVPKNENLAPLYLDDPGSLKKLIGDGKLALANPDAVPAGIYAKEALQSLGHWGEVHQQIVTADSVRVALAWVERGEAAAAAIYRTDALISDKVTVAAQFPETSHSPITYPLAMLGRAPHPDTARFFAYLKSYEAAEIFAKYGFSRIEDVKEAVR</sequence>
<keyword evidence="2 6" id="KW-0500">Molybdenum</keyword>
<organism evidence="8 9">
    <name type="scientific">Tepidicaulis marinus</name>
    <dbReference type="NCBI Taxonomy" id="1333998"/>
    <lineage>
        <taxon>Bacteria</taxon>
        <taxon>Pseudomonadati</taxon>
        <taxon>Pseudomonadota</taxon>
        <taxon>Alphaproteobacteria</taxon>
        <taxon>Hyphomicrobiales</taxon>
        <taxon>Parvibaculaceae</taxon>
        <taxon>Tepidicaulis</taxon>
    </lineage>
</organism>
<comment type="similarity">
    <text evidence="1">Belongs to the bacterial solute-binding protein ModA family.</text>
</comment>
<evidence type="ECO:0000256" key="5">
    <source>
        <dbReference type="ARBA" id="ARBA00062515"/>
    </source>
</evidence>
<dbReference type="GO" id="GO:0030288">
    <property type="term" value="C:outer membrane-bounded periplasmic space"/>
    <property type="evidence" value="ECO:0007669"/>
    <property type="project" value="TreeGrafter"/>
</dbReference>
<proteinExistence type="inferred from homology"/>
<evidence type="ECO:0000256" key="4">
    <source>
        <dbReference type="ARBA" id="ARBA00022729"/>
    </source>
</evidence>
<feature type="chain" id="PRO_5001754976" evidence="7">
    <location>
        <begin position="27"/>
        <end position="267"/>
    </location>
</feature>
<keyword evidence="3 6" id="KW-0479">Metal-binding</keyword>
<dbReference type="eggNOG" id="COG0725">
    <property type="taxonomic scope" value="Bacteria"/>
</dbReference>
<feature type="binding site" evidence="6">
    <location>
        <position position="65"/>
    </location>
    <ligand>
        <name>molybdate</name>
        <dbReference type="ChEBI" id="CHEBI:36264"/>
    </ligand>
</feature>
<comment type="subunit">
    <text evidence="5">The complex is composed of two ATP-binding proteins (ModC), two transmembrane proteins (ModB) and a solute-binding protein (ModA).</text>
</comment>
<dbReference type="GO" id="GO:0030973">
    <property type="term" value="F:molybdate ion binding"/>
    <property type="evidence" value="ECO:0007669"/>
    <property type="project" value="TreeGrafter"/>
</dbReference>
<dbReference type="GO" id="GO:1901359">
    <property type="term" value="F:tungstate binding"/>
    <property type="evidence" value="ECO:0007669"/>
    <property type="project" value="UniProtKB-ARBA"/>
</dbReference>
<dbReference type="RefSeq" id="WP_045442638.1">
    <property type="nucleotide sequence ID" value="NZ_BBIO01000002.1"/>
</dbReference>
<dbReference type="NCBIfam" id="TIGR01256">
    <property type="entry name" value="modA"/>
    <property type="match status" value="1"/>
</dbReference>
<keyword evidence="4 7" id="KW-0732">Signal</keyword>
<dbReference type="PIRSF" id="PIRSF004846">
    <property type="entry name" value="ModA"/>
    <property type="match status" value="1"/>
</dbReference>
<name>A0A081B7M0_9HYPH</name>
<dbReference type="STRING" id="1333998.M2A_0537"/>
<feature type="binding site" evidence="6">
    <location>
        <position position="196"/>
    </location>
    <ligand>
        <name>molybdate</name>
        <dbReference type="ChEBI" id="CHEBI:36264"/>
    </ligand>
</feature>